<dbReference type="KEGG" id="llo:LLO_3065"/>
<name>D3HM29_LEGLN</name>
<dbReference type="EMBL" id="FN650140">
    <property type="protein sequence ID" value="CBJ13515.1"/>
    <property type="molecule type" value="Genomic_DNA"/>
</dbReference>
<dbReference type="HOGENOM" id="CLU_1702073_0_0_6"/>
<gene>
    <name evidence="1" type="ordered locus">LLO_3065</name>
</gene>
<evidence type="ECO:0000313" key="2">
    <source>
        <dbReference type="Proteomes" id="UP000001060"/>
    </source>
</evidence>
<dbReference type="AlphaFoldDB" id="D3HM29"/>
<keyword evidence="2" id="KW-1185">Reference proteome</keyword>
<accession>D3HM29</accession>
<protein>
    <submittedName>
        <fullName evidence="1">Uncharacterized protein</fullName>
    </submittedName>
</protein>
<dbReference type="Proteomes" id="UP000001060">
    <property type="component" value="Chromosome"/>
</dbReference>
<reference evidence="1 2" key="1">
    <citation type="journal article" date="2010" name="PLoS Genet.">
        <title>Analysis of the Legionella longbeachae genome and transcriptome uncovers unique strategies to cause Legionnaires' disease.</title>
        <authorList>
            <person name="Cazalet C."/>
            <person name="Gomez-Valero L."/>
            <person name="Rusniok C."/>
            <person name="Lomma M."/>
            <person name="Dervins-Ravault D."/>
            <person name="Newton H."/>
            <person name="Sansom F."/>
            <person name="Jarraud S."/>
            <person name="Zidane N."/>
            <person name="Ma L."/>
            <person name="Bouchier C."/>
            <person name="Etienne J."/>
            <person name="Hartland E."/>
            <person name="Buchrieser C."/>
        </authorList>
    </citation>
    <scope>NUCLEOTIDE SEQUENCE [LARGE SCALE GENOMIC DNA]</scope>
    <source>
        <strain evidence="1 2">NSW150</strain>
    </source>
</reference>
<evidence type="ECO:0000313" key="1">
    <source>
        <dbReference type="EMBL" id="CBJ13515.1"/>
    </source>
</evidence>
<proteinExistence type="predicted"/>
<dbReference type="eggNOG" id="ENOG5030PTB">
    <property type="taxonomic scope" value="Bacteria"/>
</dbReference>
<organism evidence="1 2">
    <name type="scientific">Legionella longbeachae serogroup 1 (strain NSW150)</name>
    <dbReference type="NCBI Taxonomy" id="661367"/>
    <lineage>
        <taxon>Bacteria</taxon>
        <taxon>Pseudomonadati</taxon>
        <taxon>Pseudomonadota</taxon>
        <taxon>Gammaproteobacteria</taxon>
        <taxon>Legionellales</taxon>
        <taxon>Legionellaceae</taxon>
        <taxon>Legionella</taxon>
    </lineage>
</organism>
<sequence length="154" mass="18201">MIKNFILRAINRTNELTTMPFSTKLIADYVEMINGELERIPVEQPAEFKFITEELQDMISWSFLKGLRNCFFTSPSKPDLPHATQEQLNYISYCLNTPQDFVKSSADYAEYKKILTQRITAKINEFQSMDRKAKWEYIQYRKECDIELSHNIPL</sequence>
<dbReference type="STRING" id="661367.LLO_3065"/>